<evidence type="ECO:0000313" key="2">
    <source>
        <dbReference type="EMBL" id="KAG7348000.1"/>
    </source>
</evidence>
<keyword evidence="3" id="KW-1185">Reference proteome</keyword>
<evidence type="ECO:0000256" key="1">
    <source>
        <dbReference type="SAM" id="MobiDB-lite"/>
    </source>
</evidence>
<dbReference type="EMBL" id="JAGRRH010000020">
    <property type="protein sequence ID" value="KAG7348000.1"/>
    <property type="molecule type" value="Genomic_DNA"/>
</dbReference>
<comment type="caution">
    <text evidence="2">The sequence shown here is derived from an EMBL/GenBank/DDBJ whole genome shotgun (WGS) entry which is preliminary data.</text>
</comment>
<dbReference type="Proteomes" id="UP000693970">
    <property type="component" value="Unassembled WGS sequence"/>
</dbReference>
<reference evidence="2" key="1">
    <citation type="journal article" date="2021" name="Sci. Rep.">
        <title>Diploid genomic architecture of Nitzschia inconspicua, an elite biomass production diatom.</title>
        <authorList>
            <person name="Oliver A."/>
            <person name="Podell S."/>
            <person name="Pinowska A."/>
            <person name="Traller J.C."/>
            <person name="Smith S.R."/>
            <person name="McClure R."/>
            <person name="Beliaev A."/>
            <person name="Bohutskyi P."/>
            <person name="Hill E.A."/>
            <person name="Rabines A."/>
            <person name="Zheng H."/>
            <person name="Allen L.Z."/>
            <person name="Kuo A."/>
            <person name="Grigoriev I.V."/>
            <person name="Allen A.E."/>
            <person name="Hazlebeck D."/>
            <person name="Allen E.E."/>
        </authorList>
    </citation>
    <scope>NUCLEOTIDE SEQUENCE</scope>
    <source>
        <strain evidence="2">Hildebrandi</strain>
    </source>
</reference>
<evidence type="ECO:0000313" key="3">
    <source>
        <dbReference type="Proteomes" id="UP000693970"/>
    </source>
</evidence>
<accession>A0A9K3KRN5</accession>
<proteinExistence type="predicted"/>
<organism evidence="2 3">
    <name type="scientific">Nitzschia inconspicua</name>
    <dbReference type="NCBI Taxonomy" id="303405"/>
    <lineage>
        <taxon>Eukaryota</taxon>
        <taxon>Sar</taxon>
        <taxon>Stramenopiles</taxon>
        <taxon>Ochrophyta</taxon>
        <taxon>Bacillariophyta</taxon>
        <taxon>Bacillariophyceae</taxon>
        <taxon>Bacillariophycidae</taxon>
        <taxon>Bacillariales</taxon>
        <taxon>Bacillariaceae</taxon>
        <taxon>Nitzschia</taxon>
    </lineage>
</organism>
<dbReference type="AlphaFoldDB" id="A0A9K3KRN5"/>
<feature type="compositionally biased region" description="Polar residues" evidence="1">
    <location>
        <begin position="28"/>
        <end position="41"/>
    </location>
</feature>
<feature type="region of interest" description="Disordered" evidence="1">
    <location>
        <begin position="24"/>
        <end position="132"/>
    </location>
</feature>
<name>A0A9K3KRN5_9STRA</name>
<sequence length="132" mass="15105">MNIPKRHPSLKIDTTPLSAAAKNLSEKWPTSSVAATANSRAASHYETEKKPLPGRLKLPPSAEFPRQRSSFRQRRISMEMKATKSGDPSRLNYRQRMSPAEKVKERVERAKAATREQQKQQEHHQEEKTNES</sequence>
<feature type="compositionally biased region" description="Basic and acidic residues" evidence="1">
    <location>
        <begin position="99"/>
        <end position="132"/>
    </location>
</feature>
<protein>
    <submittedName>
        <fullName evidence="2">Uncharacterized protein</fullName>
    </submittedName>
</protein>
<reference evidence="2" key="2">
    <citation type="submission" date="2021-04" db="EMBL/GenBank/DDBJ databases">
        <authorList>
            <person name="Podell S."/>
        </authorList>
    </citation>
    <scope>NUCLEOTIDE SEQUENCE</scope>
    <source>
        <strain evidence="2">Hildebrandi</strain>
    </source>
</reference>
<gene>
    <name evidence="2" type="ORF">IV203_016705</name>
</gene>